<name>A0A8J3V559_9ACTN</name>
<evidence type="ECO:0000313" key="3">
    <source>
        <dbReference type="Proteomes" id="UP000605992"/>
    </source>
</evidence>
<sequence length="194" mass="20676">MKRFLRCALMAAASILLTAALAWVPVTPAAAAVPSVVYIRPLTVARHHADRAPVAVGRDRRAAAMDRHVGVQGALGYGAPVNTLTGNPLVWDMTVVSTYQGFQVVTLAVIGTPLCLGKVPSPATSTAVVLYGCDNGPYQRWLLQRTSTYGEAKVYYFRNFVQGVPGDCLKVNPTGPSSVGACVPHFDEYAVFVI</sequence>
<dbReference type="EMBL" id="BOOR01000054">
    <property type="protein sequence ID" value="GII57587.1"/>
    <property type="molecule type" value="Genomic_DNA"/>
</dbReference>
<evidence type="ECO:0008006" key="4">
    <source>
        <dbReference type="Google" id="ProtNLM"/>
    </source>
</evidence>
<gene>
    <name evidence="2" type="ORF">Pth03_59760</name>
</gene>
<dbReference type="SUPFAM" id="SSF50370">
    <property type="entry name" value="Ricin B-like lectins"/>
    <property type="match status" value="1"/>
</dbReference>
<feature type="signal peptide" evidence="1">
    <location>
        <begin position="1"/>
        <end position="22"/>
    </location>
</feature>
<keyword evidence="3" id="KW-1185">Reference proteome</keyword>
<proteinExistence type="predicted"/>
<reference evidence="2" key="1">
    <citation type="submission" date="2021-01" db="EMBL/GenBank/DDBJ databases">
        <title>Whole genome shotgun sequence of Planotetraspora thailandica NBRC 104271.</title>
        <authorList>
            <person name="Komaki H."/>
            <person name="Tamura T."/>
        </authorList>
    </citation>
    <scope>NUCLEOTIDE SEQUENCE</scope>
    <source>
        <strain evidence="2">NBRC 104271</strain>
    </source>
</reference>
<evidence type="ECO:0000313" key="2">
    <source>
        <dbReference type="EMBL" id="GII57587.1"/>
    </source>
</evidence>
<accession>A0A8J3V559</accession>
<evidence type="ECO:0000256" key="1">
    <source>
        <dbReference type="SAM" id="SignalP"/>
    </source>
</evidence>
<comment type="caution">
    <text evidence="2">The sequence shown here is derived from an EMBL/GenBank/DDBJ whole genome shotgun (WGS) entry which is preliminary data.</text>
</comment>
<protein>
    <recommendedName>
        <fullName evidence="4">Ricin B lectin domain-containing protein</fullName>
    </recommendedName>
</protein>
<feature type="chain" id="PRO_5038415387" description="Ricin B lectin domain-containing protein" evidence="1">
    <location>
        <begin position="23"/>
        <end position="194"/>
    </location>
</feature>
<dbReference type="Proteomes" id="UP000605992">
    <property type="component" value="Unassembled WGS sequence"/>
</dbReference>
<dbReference type="RefSeq" id="WP_203947709.1">
    <property type="nucleotide sequence ID" value="NZ_BOOR01000054.1"/>
</dbReference>
<keyword evidence="1" id="KW-0732">Signal</keyword>
<dbReference type="InterPro" id="IPR035992">
    <property type="entry name" value="Ricin_B-like_lectins"/>
</dbReference>
<organism evidence="2 3">
    <name type="scientific">Planotetraspora thailandica</name>
    <dbReference type="NCBI Taxonomy" id="487172"/>
    <lineage>
        <taxon>Bacteria</taxon>
        <taxon>Bacillati</taxon>
        <taxon>Actinomycetota</taxon>
        <taxon>Actinomycetes</taxon>
        <taxon>Streptosporangiales</taxon>
        <taxon>Streptosporangiaceae</taxon>
        <taxon>Planotetraspora</taxon>
    </lineage>
</organism>
<dbReference type="AlphaFoldDB" id="A0A8J3V559"/>
<dbReference type="Gene3D" id="2.80.10.50">
    <property type="match status" value="1"/>
</dbReference>